<keyword evidence="2" id="KW-1185">Reference proteome</keyword>
<dbReference type="Proteomes" id="UP000799755">
    <property type="component" value="Unassembled WGS sequence"/>
</dbReference>
<protein>
    <submittedName>
        <fullName evidence="1">Uncharacterized protein</fullName>
    </submittedName>
</protein>
<name>A0ACB6QJL6_9PLEO</name>
<accession>A0ACB6QJL6</accession>
<comment type="caution">
    <text evidence="1">The sequence shown here is derived from an EMBL/GenBank/DDBJ whole genome shotgun (WGS) entry which is preliminary data.</text>
</comment>
<sequence length="150" mass="17203">MIMGAIIQIAAFSTAWMIVGRSIAGIRDAILDDHEYRQLFTIQSGDIQLLTVFNFAFTPTVYFFYPETAGRTLEDIDRFFTGDARLLVFKDNEAISEQRPDKFVQHKHEEIKRNSSIVPADSSAATEVHHRATLEREEMENGKKENYEDV</sequence>
<evidence type="ECO:0000313" key="1">
    <source>
        <dbReference type="EMBL" id="KAF2467188.1"/>
    </source>
</evidence>
<reference evidence="1" key="1">
    <citation type="journal article" date="2020" name="Stud. Mycol.">
        <title>101 Dothideomycetes genomes: a test case for predicting lifestyles and emergence of pathogens.</title>
        <authorList>
            <person name="Haridas S."/>
            <person name="Albert R."/>
            <person name="Binder M."/>
            <person name="Bloem J."/>
            <person name="Labutti K."/>
            <person name="Salamov A."/>
            <person name="Andreopoulos B."/>
            <person name="Baker S."/>
            <person name="Barry K."/>
            <person name="Bills G."/>
            <person name="Bluhm B."/>
            <person name="Cannon C."/>
            <person name="Castanera R."/>
            <person name="Culley D."/>
            <person name="Daum C."/>
            <person name="Ezra D."/>
            <person name="Gonzalez J."/>
            <person name="Henrissat B."/>
            <person name="Kuo A."/>
            <person name="Liang C."/>
            <person name="Lipzen A."/>
            <person name="Lutzoni F."/>
            <person name="Magnuson J."/>
            <person name="Mondo S."/>
            <person name="Nolan M."/>
            <person name="Ohm R."/>
            <person name="Pangilinan J."/>
            <person name="Park H.-J."/>
            <person name="Ramirez L."/>
            <person name="Alfaro M."/>
            <person name="Sun H."/>
            <person name="Tritt A."/>
            <person name="Yoshinaga Y."/>
            <person name="Zwiers L.-H."/>
            <person name="Turgeon B."/>
            <person name="Goodwin S."/>
            <person name="Spatafora J."/>
            <person name="Crous P."/>
            <person name="Grigoriev I."/>
        </authorList>
    </citation>
    <scope>NUCLEOTIDE SEQUENCE</scope>
    <source>
        <strain evidence="1">ATCC 200398</strain>
    </source>
</reference>
<organism evidence="1 2">
    <name type="scientific">Lindgomyces ingoldianus</name>
    <dbReference type="NCBI Taxonomy" id="673940"/>
    <lineage>
        <taxon>Eukaryota</taxon>
        <taxon>Fungi</taxon>
        <taxon>Dikarya</taxon>
        <taxon>Ascomycota</taxon>
        <taxon>Pezizomycotina</taxon>
        <taxon>Dothideomycetes</taxon>
        <taxon>Pleosporomycetidae</taxon>
        <taxon>Pleosporales</taxon>
        <taxon>Lindgomycetaceae</taxon>
        <taxon>Lindgomyces</taxon>
    </lineage>
</organism>
<dbReference type="EMBL" id="MU003521">
    <property type="protein sequence ID" value="KAF2467188.1"/>
    <property type="molecule type" value="Genomic_DNA"/>
</dbReference>
<evidence type="ECO:0000313" key="2">
    <source>
        <dbReference type="Proteomes" id="UP000799755"/>
    </source>
</evidence>
<proteinExistence type="predicted"/>
<gene>
    <name evidence="1" type="ORF">BDR25DRAFT_376050</name>
</gene>